<evidence type="ECO:0000256" key="2">
    <source>
        <dbReference type="ARBA" id="ARBA00001958"/>
    </source>
</evidence>
<feature type="binding site" evidence="16">
    <location>
        <begin position="11"/>
        <end position="18"/>
    </location>
    <ligand>
        <name>ATP</name>
        <dbReference type="ChEBI" id="CHEBI:30616"/>
    </ligand>
</feature>
<name>A0A7V0LU87_UNCW3</name>
<keyword evidence="10 16" id="KW-0418">Kinase</keyword>
<organism evidence="17">
    <name type="scientific">candidate division WOR-3 bacterium</name>
    <dbReference type="NCBI Taxonomy" id="2052148"/>
    <lineage>
        <taxon>Bacteria</taxon>
        <taxon>Bacteria division WOR-3</taxon>
    </lineage>
</organism>
<evidence type="ECO:0000256" key="14">
    <source>
        <dbReference type="ARBA" id="ARBA00038036"/>
    </source>
</evidence>
<dbReference type="GO" id="GO:0005524">
    <property type="term" value="F:ATP binding"/>
    <property type="evidence" value="ECO:0007669"/>
    <property type="project" value="UniProtKB-UniRule"/>
</dbReference>
<protein>
    <recommendedName>
        <fullName evidence="15 16">Type III pantothenate kinase</fullName>
        <ecNumber evidence="6 16">2.7.1.33</ecNumber>
    </recommendedName>
    <alternativeName>
        <fullName evidence="16">PanK-III</fullName>
    </alternativeName>
    <alternativeName>
        <fullName evidence="16">Pantothenic acid kinase</fullName>
    </alternativeName>
</protein>
<dbReference type="Pfam" id="PF03309">
    <property type="entry name" value="Pan_kinase"/>
    <property type="match status" value="1"/>
</dbReference>
<dbReference type="PANTHER" id="PTHR34265:SF1">
    <property type="entry name" value="TYPE III PANTOTHENATE KINASE"/>
    <property type="match status" value="1"/>
</dbReference>
<keyword evidence="11 16" id="KW-0067">ATP-binding</keyword>
<comment type="function">
    <text evidence="16">Catalyzes the phosphorylation of pantothenate (Pan), the first step in CoA biosynthesis.</text>
</comment>
<evidence type="ECO:0000256" key="9">
    <source>
        <dbReference type="ARBA" id="ARBA00022741"/>
    </source>
</evidence>
<comment type="cofactor">
    <cofactor evidence="2">
        <name>K(+)</name>
        <dbReference type="ChEBI" id="CHEBI:29103"/>
    </cofactor>
</comment>
<evidence type="ECO:0000256" key="6">
    <source>
        <dbReference type="ARBA" id="ARBA00012102"/>
    </source>
</evidence>
<comment type="cofactor">
    <cofactor evidence="16">
        <name>NH4(+)</name>
        <dbReference type="ChEBI" id="CHEBI:28938"/>
    </cofactor>
    <cofactor evidence="16">
        <name>K(+)</name>
        <dbReference type="ChEBI" id="CHEBI:29103"/>
    </cofactor>
    <text evidence="16">A monovalent cation. Ammonium or potassium.</text>
</comment>
<accession>A0A7V0LU87</accession>
<evidence type="ECO:0000256" key="13">
    <source>
        <dbReference type="ARBA" id="ARBA00022993"/>
    </source>
</evidence>
<evidence type="ECO:0000256" key="12">
    <source>
        <dbReference type="ARBA" id="ARBA00022958"/>
    </source>
</evidence>
<comment type="caution">
    <text evidence="17">The sequence shown here is derived from an EMBL/GenBank/DDBJ whole genome shotgun (WGS) entry which is preliminary data.</text>
</comment>
<dbReference type="InterPro" id="IPR004619">
    <property type="entry name" value="Type_III_PanK"/>
</dbReference>
<feature type="binding site" evidence="16">
    <location>
        <position position="84"/>
    </location>
    <ligand>
        <name>substrate</name>
    </ligand>
</feature>
<dbReference type="InterPro" id="IPR043129">
    <property type="entry name" value="ATPase_NBD"/>
</dbReference>
<keyword evidence="13 16" id="KW-0173">Coenzyme A biosynthesis</keyword>
<dbReference type="EMBL" id="DRDR01000063">
    <property type="protein sequence ID" value="HDL60094.1"/>
    <property type="molecule type" value="Genomic_DNA"/>
</dbReference>
<dbReference type="GO" id="GO:0004594">
    <property type="term" value="F:pantothenate kinase activity"/>
    <property type="evidence" value="ECO:0007669"/>
    <property type="project" value="UniProtKB-UniRule"/>
</dbReference>
<dbReference type="EC" id="2.7.1.33" evidence="6 16"/>
<sequence length="236" mass="26535">MDRMVKALCFDIGNTRIRYGLFGNDELMKKGEGVPDPELLKGVNYIAYTSVSSRNYEKVSRIFEQKRNVLHLSAAAQNILTINYTNPLTLGDDRVANALFLFFKFRNGLIIDAGTFITFDLVRKTTHYPLAIIPGIHLLKEIYKRGDNLKKLTPEIGKIPLPHSTGEAIASGLYSLLRGSFREILSLLSEAPDKIILTGGDAHILKDIISEAQVEEDATLWGIYFWLKNQISDFTL</sequence>
<dbReference type="CDD" id="cd24015">
    <property type="entry name" value="ASKHA_NBD_PanK-III"/>
    <property type="match status" value="1"/>
</dbReference>
<dbReference type="GO" id="GO:0005737">
    <property type="term" value="C:cytoplasm"/>
    <property type="evidence" value="ECO:0007669"/>
    <property type="project" value="UniProtKB-SubCell"/>
</dbReference>
<dbReference type="GO" id="GO:0015937">
    <property type="term" value="P:coenzyme A biosynthetic process"/>
    <property type="evidence" value="ECO:0007669"/>
    <property type="project" value="UniProtKB-UniRule"/>
</dbReference>
<proteinExistence type="inferred from homology"/>
<comment type="catalytic activity">
    <reaction evidence="1 16">
        <text>(R)-pantothenate + ATP = (R)-4'-phosphopantothenate + ADP + H(+)</text>
        <dbReference type="Rhea" id="RHEA:16373"/>
        <dbReference type="ChEBI" id="CHEBI:10986"/>
        <dbReference type="ChEBI" id="CHEBI:15378"/>
        <dbReference type="ChEBI" id="CHEBI:29032"/>
        <dbReference type="ChEBI" id="CHEBI:30616"/>
        <dbReference type="ChEBI" id="CHEBI:456216"/>
        <dbReference type="EC" id="2.7.1.33"/>
    </reaction>
</comment>
<comment type="subcellular location">
    <subcellularLocation>
        <location evidence="3 16">Cytoplasm</location>
    </subcellularLocation>
</comment>
<feature type="binding site" evidence="16">
    <location>
        <position position="165"/>
    </location>
    <ligand>
        <name>substrate</name>
    </ligand>
</feature>
<feature type="binding site" evidence="16">
    <location>
        <position position="112"/>
    </location>
    <ligand>
        <name>K(+)</name>
        <dbReference type="ChEBI" id="CHEBI:29103"/>
    </ligand>
</feature>
<gene>
    <name evidence="16" type="primary">coaX</name>
    <name evidence="17" type="ORF">ENH14_01415</name>
</gene>
<dbReference type="Gene3D" id="3.30.420.40">
    <property type="match status" value="2"/>
</dbReference>
<dbReference type="PANTHER" id="PTHR34265">
    <property type="entry name" value="TYPE III PANTOTHENATE KINASE"/>
    <property type="match status" value="1"/>
</dbReference>
<evidence type="ECO:0000256" key="5">
    <source>
        <dbReference type="ARBA" id="ARBA00011738"/>
    </source>
</evidence>
<evidence type="ECO:0000256" key="7">
    <source>
        <dbReference type="ARBA" id="ARBA00022490"/>
    </source>
</evidence>
<dbReference type="Proteomes" id="UP000886381">
    <property type="component" value="Unassembled WGS sequence"/>
</dbReference>
<evidence type="ECO:0000256" key="3">
    <source>
        <dbReference type="ARBA" id="ARBA00004496"/>
    </source>
</evidence>
<feature type="binding site" evidence="16">
    <location>
        <begin position="91"/>
        <end position="94"/>
    </location>
    <ligand>
        <name>substrate</name>
    </ligand>
</feature>
<evidence type="ECO:0000256" key="16">
    <source>
        <dbReference type="HAMAP-Rule" id="MF_01274"/>
    </source>
</evidence>
<keyword evidence="7 16" id="KW-0963">Cytoplasm</keyword>
<keyword evidence="8 16" id="KW-0808">Transferase</keyword>
<keyword evidence="16" id="KW-0479">Metal-binding</keyword>
<feature type="active site" description="Proton acceptor" evidence="16">
    <location>
        <position position="93"/>
    </location>
</feature>
<comment type="subunit">
    <text evidence="5 16">Homodimer.</text>
</comment>
<reference evidence="17" key="1">
    <citation type="journal article" date="2020" name="mSystems">
        <title>Genome- and Community-Level Interaction Insights into Carbon Utilization and Element Cycling Functions of Hydrothermarchaeota in Hydrothermal Sediment.</title>
        <authorList>
            <person name="Zhou Z."/>
            <person name="Liu Y."/>
            <person name="Xu W."/>
            <person name="Pan J."/>
            <person name="Luo Z.H."/>
            <person name="Li M."/>
        </authorList>
    </citation>
    <scope>NUCLEOTIDE SEQUENCE [LARGE SCALE GENOMIC DNA]</scope>
    <source>
        <strain evidence="17">HyVt-28</strain>
    </source>
</reference>
<evidence type="ECO:0000256" key="11">
    <source>
        <dbReference type="ARBA" id="ARBA00022840"/>
    </source>
</evidence>
<dbReference type="SUPFAM" id="SSF53067">
    <property type="entry name" value="Actin-like ATPase domain"/>
    <property type="match status" value="2"/>
</dbReference>
<evidence type="ECO:0000256" key="4">
    <source>
        <dbReference type="ARBA" id="ARBA00005225"/>
    </source>
</evidence>
<evidence type="ECO:0000313" key="17">
    <source>
        <dbReference type="EMBL" id="HDL60094.1"/>
    </source>
</evidence>
<evidence type="ECO:0000256" key="1">
    <source>
        <dbReference type="ARBA" id="ARBA00001206"/>
    </source>
</evidence>
<keyword evidence="9 16" id="KW-0547">Nucleotide-binding</keyword>
<keyword evidence="12 16" id="KW-0630">Potassium</keyword>
<dbReference type="GO" id="GO:0046872">
    <property type="term" value="F:metal ion binding"/>
    <property type="evidence" value="ECO:0007669"/>
    <property type="project" value="UniProtKB-KW"/>
</dbReference>
<dbReference type="UniPathway" id="UPA00241">
    <property type="reaction ID" value="UER00352"/>
</dbReference>
<comment type="pathway">
    <text evidence="4 16">Cofactor biosynthesis; coenzyme A biosynthesis; CoA from (R)-pantothenate: step 1/5.</text>
</comment>
<dbReference type="AlphaFoldDB" id="A0A7V0LU87"/>
<evidence type="ECO:0000256" key="15">
    <source>
        <dbReference type="ARBA" id="ARBA00040883"/>
    </source>
</evidence>
<dbReference type="HAMAP" id="MF_01274">
    <property type="entry name" value="Pantothen_kinase_3"/>
    <property type="match status" value="1"/>
</dbReference>
<evidence type="ECO:0000256" key="10">
    <source>
        <dbReference type="ARBA" id="ARBA00022777"/>
    </source>
</evidence>
<feature type="binding site" evidence="16">
    <location>
        <position position="115"/>
    </location>
    <ligand>
        <name>ATP</name>
        <dbReference type="ChEBI" id="CHEBI:30616"/>
    </ligand>
</feature>
<evidence type="ECO:0000256" key="8">
    <source>
        <dbReference type="ARBA" id="ARBA00022679"/>
    </source>
</evidence>
<comment type="similarity">
    <text evidence="14 16">Belongs to the type III pantothenate kinase family.</text>
</comment>
<dbReference type="NCBIfam" id="TIGR00671">
    <property type="entry name" value="baf"/>
    <property type="match status" value="1"/>
</dbReference>